<dbReference type="InterPro" id="IPR001845">
    <property type="entry name" value="HTH_ArsR_DNA-bd_dom"/>
</dbReference>
<dbReference type="InterPro" id="IPR011991">
    <property type="entry name" value="ArsR-like_HTH"/>
</dbReference>
<dbReference type="InterPro" id="IPR036390">
    <property type="entry name" value="WH_DNA-bd_sf"/>
</dbReference>
<protein>
    <submittedName>
        <fullName evidence="2">Helix-turn-helix domain-containing protein</fullName>
    </submittedName>
</protein>
<dbReference type="Pfam" id="PF12840">
    <property type="entry name" value="HTH_20"/>
    <property type="match status" value="1"/>
</dbReference>
<dbReference type="SMART" id="SM00418">
    <property type="entry name" value="HTH_ARSR"/>
    <property type="match status" value="1"/>
</dbReference>
<gene>
    <name evidence="2" type="ORF">V0U35_09200</name>
</gene>
<organism evidence="2 3">
    <name type="scientific">Hyphobacterium marinum</name>
    <dbReference type="NCBI Taxonomy" id="3116574"/>
    <lineage>
        <taxon>Bacteria</taxon>
        <taxon>Pseudomonadati</taxon>
        <taxon>Pseudomonadota</taxon>
        <taxon>Alphaproteobacteria</taxon>
        <taxon>Maricaulales</taxon>
        <taxon>Maricaulaceae</taxon>
        <taxon>Hyphobacterium</taxon>
    </lineage>
</organism>
<dbReference type="EMBL" id="JAZDRO010000003">
    <property type="protein sequence ID" value="MEE2566855.1"/>
    <property type="molecule type" value="Genomic_DNA"/>
</dbReference>
<dbReference type="SUPFAM" id="SSF46785">
    <property type="entry name" value="Winged helix' DNA-binding domain"/>
    <property type="match status" value="1"/>
</dbReference>
<reference evidence="2 3" key="1">
    <citation type="submission" date="2024-01" db="EMBL/GenBank/DDBJ databases">
        <title>Hyphobacterium bacterium isolated from marine sediment.</title>
        <authorList>
            <person name="Zhao S."/>
        </authorList>
    </citation>
    <scope>NUCLEOTIDE SEQUENCE [LARGE SCALE GENOMIC DNA]</scope>
    <source>
        <strain evidence="2 3">Y60-23</strain>
    </source>
</reference>
<keyword evidence="3" id="KW-1185">Reference proteome</keyword>
<evidence type="ECO:0000313" key="2">
    <source>
        <dbReference type="EMBL" id="MEE2566855.1"/>
    </source>
</evidence>
<dbReference type="Gene3D" id="1.10.10.10">
    <property type="entry name" value="Winged helix-like DNA-binding domain superfamily/Winged helix DNA-binding domain"/>
    <property type="match status" value="1"/>
</dbReference>
<accession>A0ABU7LZA6</accession>
<proteinExistence type="predicted"/>
<sequence>MTRSYIDPDHPDTYWILDPDQMVCLASATRMTLLDRLAVDGPMCPEDLAYAAALKPTAVYHHVKKLLAVGLVEIAGQRRMPGAKKPQTLYRTPAPKMRLLRAFGDPANATRLSNTAMAILRQAERDVADAFSMADTHAEGPERNHGFFRLAARPDAATLAAINDHLDAIADLLWSSNAENGRPVSLAWALAPLPETRNAGSTNGDS</sequence>
<evidence type="ECO:0000259" key="1">
    <source>
        <dbReference type="SMART" id="SM00418"/>
    </source>
</evidence>
<comment type="caution">
    <text evidence="2">The sequence shown here is derived from an EMBL/GenBank/DDBJ whole genome shotgun (WGS) entry which is preliminary data.</text>
</comment>
<name>A0ABU7LZA6_9PROT</name>
<evidence type="ECO:0000313" key="3">
    <source>
        <dbReference type="Proteomes" id="UP001310692"/>
    </source>
</evidence>
<dbReference type="Proteomes" id="UP001310692">
    <property type="component" value="Unassembled WGS sequence"/>
</dbReference>
<feature type="domain" description="HTH arsR-type" evidence="1">
    <location>
        <begin position="21"/>
        <end position="105"/>
    </location>
</feature>
<dbReference type="RefSeq" id="WP_330196406.1">
    <property type="nucleotide sequence ID" value="NZ_JAZDRO010000003.1"/>
</dbReference>
<dbReference type="CDD" id="cd00090">
    <property type="entry name" value="HTH_ARSR"/>
    <property type="match status" value="1"/>
</dbReference>
<dbReference type="InterPro" id="IPR036388">
    <property type="entry name" value="WH-like_DNA-bd_sf"/>
</dbReference>